<dbReference type="Gene3D" id="1.20.5.170">
    <property type="match status" value="1"/>
</dbReference>
<keyword evidence="2" id="KW-0175">Coiled coil</keyword>
<dbReference type="EMBL" id="JNVN01000918">
    <property type="protein sequence ID" value="KHJ34356.1"/>
    <property type="molecule type" value="Genomic_DNA"/>
</dbReference>
<dbReference type="Pfam" id="PF08614">
    <property type="entry name" value="ATG16"/>
    <property type="match status" value="1"/>
</dbReference>
<dbReference type="Proteomes" id="UP000030854">
    <property type="component" value="Unassembled WGS sequence"/>
</dbReference>
<dbReference type="OMA" id="VQACSQM"/>
<name>A0A0B1PBQ3_UNCNE</name>
<protein>
    <submittedName>
        <fullName evidence="4">Putative autophagy protein</fullName>
    </submittedName>
</protein>
<comment type="similarity">
    <text evidence="1">Belongs to the ATG16 family.</text>
</comment>
<keyword evidence="5" id="KW-1185">Reference proteome</keyword>
<evidence type="ECO:0000256" key="1">
    <source>
        <dbReference type="ARBA" id="ARBA00005331"/>
    </source>
</evidence>
<dbReference type="HOGENOM" id="CLU_082752_1_0_1"/>
<comment type="caution">
    <text evidence="4">The sequence shown here is derived from an EMBL/GenBank/DDBJ whole genome shotgun (WGS) entry which is preliminary data.</text>
</comment>
<feature type="coiled-coil region" evidence="2">
    <location>
        <begin position="149"/>
        <end position="176"/>
    </location>
</feature>
<dbReference type="InterPro" id="IPR013923">
    <property type="entry name" value="Autophagy-rel_prot_16_dom"/>
</dbReference>
<feature type="domain" description="Autophagy-related protein 16" evidence="3">
    <location>
        <begin position="7"/>
        <end position="189"/>
    </location>
</feature>
<accession>A0A0B1PBQ3</accession>
<evidence type="ECO:0000313" key="4">
    <source>
        <dbReference type="EMBL" id="KHJ34356.1"/>
    </source>
</evidence>
<sequence length="194" mass="22681">MSLWRDEYLDALKECEKKKICSYAQIDDKLIEAFTILLDQTSALEAQKALFRSTLNQDESRNSGTLISQRENLLLRSELAEALRSNGQLSLRIKLADVELAKLREKNKSDMNTIEEIFKDRLNLTQKLKDRDEELRGKTKLLDDVYDEIVSLNLQLNMSEQKIKDLKSENQFLVDRWMARKILEWEKTNDGPVE</sequence>
<organism evidence="4 5">
    <name type="scientific">Uncinula necator</name>
    <name type="common">Grape powdery mildew</name>
    <dbReference type="NCBI Taxonomy" id="52586"/>
    <lineage>
        <taxon>Eukaryota</taxon>
        <taxon>Fungi</taxon>
        <taxon>Dikarya</taxon>
        <taxon>Ascomycota</taxon>
        <taxon>Pezizomycotina</taxon>
        <taxon>Leotiomycetes</taxon>
        <taxon>Erysiphales</taxon>
        <taxon>Erysiphaceae</taxon>
        <taxon>Erysiphe</taxon>
    </lineage>
</organism>
<evidence type="ECO:0000313" key="5">
    <source>
        <dbReference type="Proteomes" id="UP000030854"/>
    </source>
</evidence>
<evidence type="ECO:0000256" key="2">
    <source>
        <dbReference type="SAM" id="Coils"/>
    </source>
</evidence>
<dbReference type="STRING" id="52586.A0A0B1PBQ3"/>
<reference evidence="4 5" key="1">
    <citation type="journal article" date="2014" name="BMC Genomics">
        <title>Adaptive genomic structural variation in the grape powdery mildew pathogen, Erysiphe necator.</title>
        <authorList>
            <person name="Jones L."/>
            <person name="Riaz S."/>
            <person name="Morales-Cruz A."/>
            <person name="Amrine K.C."/>
            <person name="McGuire B."/>
            <person name="Gubler W.D."/>
            <person name="Walker M.A."/>
            <person name="Cantu D."/>
        </authorList>
    </citation>
    <scope>NUCLEOTIDE SEQUENCE [LARGE SCALE GENOMIC DNA]</scope>
    <source>
        <strain evidence="5">c</strain>
    </source>
</reference>
<dbReference type="AlphaFoldDB" id="A0A0B1PBQ3"/>
<proteinExistence type="inferred from homology"/>
<evidence type="ECO:0000259" key="3">
    <source>
        <dbReference type="Pfam" id="PF08614"/>
    </source>
</evidence>
<gene>
    <name evidence="4" type="ORF">EV44_g0858</name>
</gene>